<sequence length="436" mass="47075">MQAALAGADVGKSASEGVKLLVSYASPLPTGVEEGLFYGVNLRGTDYLMLRARLGGKDQCFADLERQEVAVPSHLLNAPTQELFDHIAGNLAKFAAGQGSESAASTAKRKLGFTVSHPVDQTLSPVAAINWRHFSANDPAGKNLVDQFNNALAKHGLKLQVDSLVDETTGDLAGGRYYSKDAIAAITLGMYTNAAYVAPARALPLWDGPPTRSGEMVLNMDWGGFVNSHLPISKFDAELDAESSDPACRAFEKLISGMYLGEIVRRVLLRMAQETALFGDSVPEKLRVSYMLRSPDMAAMHQDTSEDRQVVNEKLQEIFGISDSTPFAREVVADVCDIVAERAARLAGAGVVAIVKKLDRIKNKRSVIIVEGGLYEHYRVFRNYLHSSIWEMLGSELSDNVVIEHSHGGSGAGALFMAASKVDDMSSPEERDVLGS</sequence>
<dbReference type="Gene3D" id="3.30.420.40">
    <property type="match status" value="1"/>
</dbReference>
<evidence type="ECO:0000256" key="3">
    <source>
        <dbReference type="ARBA" id="ARBA00009225"/>
    </source>
</evidence>
<evidence type="ECO:0000259" key="10">
    <source>
        <dbReference type="Pfam" id="PF00349"/>
    </source>
</evidence>
<dbReference type="GO" id="GO:0005739">
    <property type="term" value="C:mitochondrion"/>
    <property type="evidence" value="ECO:0007669"/>
    <property type="project" value="EnsemblPlants"/>
</dbReference>
<dbReference type="GO" id="GO:0005524">
    <property type="term" value="F:ATP binding"/>
    <property type="evidence" value="ECO:0007669"/>
    <property type="project" value="UniProtKB-UniRule"/>
</dbReference>
<dbReference type="Proteomes" id="UP000594263">
    <property type="component" value="Unplaced"/>
</dbReference>
<evidence type="ECO:0000256" key="2">
    <source>
        <dbReference type="ARBA" id="ARBA00005028"/>
    </source>
</evidence>
<dbReference type="Gramene" id="Kaladp0607s0009.1.v1.1">
    <property type="protein sequence ID" value="Kaladp0607s0009.1.v1.1"/>
    <property type="gene ID" value="Kaladp0607s0009.v1.1"/>
</dbReference>
<keyword evidence="13" id="KW-1185">Reference proteome</keyword>
<dbReference type="PANTHER" id="PTHR19443">
    <property type="entry name" value="HEXOKINASE"/>
    <property type="match status" value="1"/>
</dbReference>
<dbReference type="GO" id="GO:0006979">
    <property type="term" value="P:response to oxidative stress"/>
    <property type="evidence" value="ECO:0007669"/>
    <property type="project" value="EnsemblPlants"/>
</dbReference>
<evidence type="ECO:0000313" key="12">
    <source>
        <dbReference type="EnsemblPlants" id="Kaladp0607s0009.1.v1.1"/>
    </source>
</evidence>
<dbReference type="GO" id="GO:0005829">
    <property type="term" value="C:cytosol"/>
    <property type="evidence" value="ECO:0007669"/>
    <property type="project" value="TreeGrafter"/>
</dbReference>
<dbReference type="InterPro" id="IPR043129">
    <property type="entry name" value="ATPase_NBD"/>
</dbReference>
<evidence type="ECO:0000256" key="8">
    <source>
        <dbReference type="ARBA" id="ARBA00023152"/>
    </source>
</evidence>
<keyword evidence="5 9" id="KW-0547">Nucleotide-binding</keyword>
<dbReference type="SUPFAM" id="SSF53067">
    <property type="entry name" value="Actin-like ATPase domain"/>
    <property type="match status" value="2"/>
</dbReference>
<dbReference type="GO" id="GO:0004396">
    <property type="term" value="F:hexokinase activity"/>
    <property type="evidence" value="ECO:0007669"/>
    <property type="project" value="UniProtKB-UniRule"/>
</dbReference>
<evidence type="ECO:0000259" key="11">
    <source>
        <dbReference type="Pfam" id="PF03727"/>
    </source>
</evidence>
<dbReference type="UniPathway" id="UPA00109">
    <property type="reaction ID" value="UER00180"/>
</dbReference>
<dbReference type="InterPro" id="IPR022673">
    <property type="entry name" value="Hexokinase_C"/>
</dbReference>
<dbReference type="GO" id="GO:0005536">
    <property type="term" value="F:D-glucose binding"/>
    <property type="evidence" value="ECO:0007669"/>
    <property type="project" value="InterPro"/>
</dbReference>
<comment type="pathway">
    <text evidence="1">Carbohydrate degradation.</text>
</comment>
<dbReference type="GO" id="GO:0009408">
    <property type="term" value="P:response to heat"/>
    <property type="evidence" value="ECO:0007669"/>
    <property type="project" value="EnsemblPlants"/>
</dbReference>
<evidence type="ECO:0000256" key="5">
    <source>
        <dbReference type="ARBA" id="ARBA00022741"/>
    </source>
</evidence>
<dbReference type="Pfam" id="PF03727">
    <property type="entry name" value="Hexokinase_2"/>
    <property type="match status" value="1"/>
</dbReference>
<accession>A0A7N0VFH3</accession>
<dbReference type="GO" id="GO:0010224">
    <property type="term" value="P:response to UV-B"/>
    <property type="evidence" value="ECO:0007669"/>
    <property type="project" value="EnsemblPlants"/>
</dbReference>
<evidence type="ECO:0000256" key="9">
    <source>
        <dbReference type="RuleBase" id="RU362007"/>
    </source>
</evidence>
<dbReference type="Gene3D" id="3.40.367.20">
    <property type="match status" value="1"/>
</dbReference>
<protein>
    <recommendedName>
        <fullName evidence="9">Phosphotransferase</fullName>
        <ecNumber evidence="9">2.7.1.-</ecNumber>
    </recommendedName>
</protein>
<dbReference type="Pfam" id="PF00349">
    <property type="entry name" value="Hexokinase_1"/>
    <property type="match status" value="1"/>
</dbReference>
<dbReference type="AlphaFoldDB" id="A0A7N0VFH3"/>
<dbReference type="EC" id="2.7.1.-" evidence="9"/>
<name>A0A7N0VFH3_KALFE</name>
<dbReference type="EnsemblPlants" id="Kaladp0607s0009.1.v1.1">
    <property type="protein sequence ID" value="Kaladp0607s0009.1.v1.1"/>
    <property type="gene ID" value="Kaladp0607s0009.v1.1"/>
</dbReference>
<comment type="pathway">
    <text evidence="2">Carbohydrate metabolism; hexose metabolism.</text>
</comment>
<proteinExistence type="inferred from homology"/>
<dbReference type="GO" id="GO:0006974">
    <property type="term" value="P:DNA damage response"/>
    <property type="evidence" value="ECO:0007669"/>
    <property type="project" value="EnsemblPlants"/>
</dbReference>
<dbReference type="PRINTS" id="PR00475">
    <property type="entry name" value="HEXOKINASE"/>
</dbReference>
<comment type="similarity">
    <text evidence="3 9">Belongs to the hexokinase family.</text>
</comment>
<dbReference type="GO" id="GO:0009651">
    <property type="term" value="P:response to salt stress"/>
    <property type="evidence" value="ECO:0007669"/>
    <property type="project" value="EnsemblPlants"/>
</dbReference>
<organism evidence="12 13">
    <name type="scientific">Kalanchoe fedtschenkoi</name>
    <name type="common">Lavender scallops</name>
    <name type="synonym">South American air plant</name>
    <dbReference type="NCBI Taxonomy" id="63787"/>
    <lineage>
        <taxon>Eukaryota</taxon>
        <taxon>Viridiplantae</taxon>
        <taxon>Streptophyta</taxon>
        <taxon>Embryophyta</taxon>
        <taxon>Tracheophyta</taxon>
        <taxon>Spermatophyta</taxon>
        <taxon>Magnoliopsida</taxon>
        <taxon>eudicotyledons</taxon>
        <taxon>Gunneridae</taxon>
        <taxon>Pentapetalae</taxon>
        <taxon>Saxifragales</taxon>
        <taxon>Crassulaceae</taxon>
        <taxon>Kalanchoe</taxon>
    </lineage>
</organism>
<dbReference type="GO" id="GO:0009409">
    <property type="term" value="P:response to cold"/>
    <property type="evidence" value="ECO:0007669"/>
    <property type="project" value="EnsemblPlants"/>
</dbReference>
<dbReference type="InterPro" id="IPR001312">
    <property type="entry name" value="Hexokinase"/>
</dbReference>
<reference evidence="12" key="1">
    <citation type="submission" date="2021-01" db="UniProtKB">
        <authorList>
            <consortium name="EnsemblPlants"/>
        </authorList>
    </citation>
    <scope>IDENTIFICATION</scope>
</reference>
<feature type="domain" description="Hexokinase N-terminal" evidence="10">
    <location>
        <begin position="9"/>
        <end position="177"/>
    </location>
</feature>
<dbReference type="GO" id="GO:0001678">
    <property type="term" value="P:intracellular glucose homeostasis"/>
    <property type="evidence" value="ECO:0007669"/>
    <property type="project" value="InterPro"/>
</dbReference>
<dbReference type="InterPro" id="IPR022672">
    <property type="entry name" value="Hexokinase_N"/>
</dbReference>
<keyword evidence="8 9" id="KW-0324">Glycolysis</keyword>
<dbReference type="GO" id="GO:0006096">
    <property type="term" value="P:glycolytic process"/>
    <property type="evidence" value="ECO:0007669"/>
    <property type="project" value="UniProtKB-UniPathway"/>
</dbReference>
<dbReference type="PROSITE" id="PS51748">
    <property type="entry name" value="HEXOKINASE_2"/>
    <property type="match status" value="1"/>
</dbReference>
<evidence type="ECO:0000256" key="7">
    <source>
        <dbReference type="ARBA" id="ARBA00022840"/>
    </source>
</evidence>
<evidence type="ECO:0000256" key="4">
    <source>
        <dbReference type="ARBA" id="ARBA00022679"/>
    </source>
</evidence>
<evidence type="ECO:0000256" key="1">
    <source>
        <dbReference type="ARBA" id="ARBA00004921"/>
    </source>
</evidence>
<dbReference type="GO" id="GO:0019318">
    <property type="term" value="P:hexose metabolic process"/>
    <property type="evidence" value="ECO:0007669"/>
    <property type="project" value="UniProtKB-UniPathway"/>
</dbReference>
<evidence type="ECO:0000256" key="6">
    <source>
        <dbReference type="ARBA" id="ARBA00022777"/>
    </source>
</evidence>
<keyword evidence="6 9" id="KW-0418">Kinase</keyword>
<keyword evidence="7 9" id="KW-0067">ATP-binding</keyword>
<dbReference type="UniPathway" id="UPA00242"/>
<keyword evidence="4 9" id="KW-0808">Transferase</keyword>
<feature type="domain" description="Hexokinase C-terminal" evidence="11">
    <location>
        <begin position="185"/>
        <end position="419"/>
    </location>
</feature>
<dbReference type="PANTHER" id="PTHR19443:SF18">
    <property type="entry name" value="HEXOKINASE-LIKE 2 PROTEIN-RELATED"/>
    <property type="match status" value="1"/>
</dbReference>
<dbReference type="GO" id="GO:0009414">
    <property type="term" value="P:response to water deprivation"/>
    <property type="evidence" value="ECO:0007669"/>
    <property type="project" value="EnsemblPlants"/>
</dbReference>
<evidence type="ECO:0000313" key="13">
    <source>
        <dbReference type="Proteomes" id="UP000594263"/>
    </source>
</evidence>
<dbReference type="OMA" id="YHPNCRI"/>